<dbReference type="EMBL" id="CM009753">
    <property type="protein sequence ID" value="PUZ55281.1"/>
    <property type="molecule type" value="Genomic_DNA"/>
</dbReference>
<accession>A0A2T7DI66</accession>
<name>A0A2T7DI66_9POAL</name>
<dbReference type="Gramene" id="PUZ55281">
    <property type="protein sequence ID" value="PUZ55281"/>
    <property type="gene ID" value="GQ55_5G200200"/>
</dbReference>
<reference evidence="2 3" key="1">
    <citation type="submission" date="2018-04" db="EMBL/GenBank/DDBJ databases">
        <title>WGS assembly of Panicum hallii var. hallii HAL2.</title>
        <authorList>
            <person name="Lovell J."/>
            <person name="Jenkins J."/>
            <person name="Lowry D."/>
            <person name="Mamidi S."/>
            <person name="Sreedasyam A."/>
            <person name="Weng X."/>
            <person name="Barry K."/>
            <person name="Bonette J."/>
            <person name="Campitelli B."/>
            <person name="Daum C."/>
            <person name="Gordon S."/>
            <person name="Gould B."/>
            <person name="Lipzen A."/>
            <person name="MacQueen A."/>
            <person name="Palacio-Mejia J."/>
            <person name="Plott C."/>
            <person name="Shakirov E."/>
            <person name="Shu S."/>
            <person name="Yoshinaga Y."/>
            <person name="Zane M."/>
            <person name="Rokhsar D."/>
            <person name="Grimwood J."/>
            <person name="Schmutz J."/>
            <person name="Juenger T."/>
        </authorList>
    </citation>
    <scope>NUCLEOTIDE SEQUENCE [LARGE SCALE GENOMIC DNA]</scope>
    <source>
        <strain evidence="3">cv. HAL2</strain>
    </source>
</reference>
<keyword evidence="3" id="KW-1185">Reference proteome</keyword>
<gene>
    <name evidence="2" type="ORF">GQ55_5G200200</name>
</gene>
<proteinExistence type="predicted"/>
<dbReference type="AlphaFoldDB" id="A0A2T7DI66"/>
<evidence type="ECO:0000313" key="2">
    <source>
        <dbReference type="EMBL" id="PUZ55281.1"/>
    </source>
</evidence>
<protein>
    <submittedName>
        <fullName evidence="2">Uncharacterized protein</fullName>
    </submittedName>
</protein>
<evidence type="ECO:0000313" key="3">
    <source>
        <dbReference type="Proteomes" id="UP000244336"/>
    </source>
</evidence>
<organism evidence="2 3">
    <name type="scientific">Panicum hallii var. hallii</name>
    <dbReference type="NCBI Taxonomy" id="1504633"/>
    <lineage>
        <taxon>Eukaryota</taxon>
        <taxon>Viridiplantae</taxon>
        <taxon>Streptophyta</taxon>
        <taxon>Embryophyta</taxon>
        <taxon>Tracheophyta</taxon>
        <taxon>Spermatophyta</taxon>
        <taxon>Magnoliopsida</taxon>
        <taxon>Liliopsida</taxon>
        <taxon>Poales</taxon>
        <taxon>Poaceae</taxon>
        <taxon>PACMAD clade</taxon>
        <taxon>Panicoideae</taxon>
        <taxon>Panicodae</taxon>
        <taxon>Paniceae</taxon>
        <taxon>Panicinae</taxon>
        <taxon>Panicum</taxon>
        <taxon>Panicum sect. Panicum</taxon>
    </lineage>
</organism>
<sequence>MDRRQNPMQRGVAGMATRQLPAGQKLRLFSATKHEGSSVCASHLSRCSATHRRHQSERPPNPSRHR</sequence>
<feature type="region of interest" description="Disordered" evidence="1">
    <location>
        <begin position="33"/>
        <end position="66"/>
    </location>
</feature>
<evidence type="ECO:0000256" key="1">
    <source>
        <dbReference type="SAM" id="MobiDB-lite"/>
    </source>
</evidence>
<dbReference type="Proteomes" id="UP000244336">
    <property type="component" value="Chromosome 5"/>
</dbReference>